<comment type="caution">
    <text evidence="1">The sequence shown here is derived from an EMBL/GenBank/DDBJ whole genome shotgun (WGS) entry which is preliminary data.</text>
</comment>
<protein>
    <submittedName>
        <fullName evidence="1">Uncharacterized protein</fullName>
    </submittedName>
</protein>
<accession>A0ABT4B7X6</accession>
<proteinExistence type="predicted"/>
<sequence>MPWVRRAAKRRHTAAVDYARQWSADERAAARQRLIELAERERRRHP</sequence>
<organism evidence="1 2">
    <name type="scientific">Paractinoplanes pyxinae</name>
    <dbReference type="NCBI Taxonomy" id="2997416"/>
    <lineage>
        <taxon>Bacteria</taxon>
        <taxon>Bacillati</taxon>
        <taxon>Actinomycetota</taxon>
        <taxon>Actinomycetes</taxon>
        <taxon>Micromonosporales</taxon>
        <taxon>Micromonosporaceae</taxon>
        <taxon>Paractinoplanes</taxon>
    </lineage>
</organism>
<dbReference type="EMBL" id="JAPNTZ010000010">
    <property type="protein sequence ID" value="MCY1141718.1"/>
    <property type="molecule type" value="Genomic_DNA"/>
</dbReference>
<dbReference type="Proteomes" id="UP001151002">
    <property type="component" value="Unassembled WGS sequence"/>
</dbReference>
<reference evidence="1" key="1">
    <citation type="submission" date="2022-11" db="EMBL/GenBank/DDBJ databases">
        <authorList>
            <person name="Somphong A."/>
            <person name="Phongsopitanun W."/>
        </authorList>
    </citation>
    <scope>NUCLEOTIDE SEQUENCE</scope>
    <source>
        <strain evidence="1">Pm04-4</strain>
    </source>
</reference>
<evidence type="ECO:0000313" key="1">
    <source>
        <dbReference type="EMBL" id="MCY1141718.1"/>
    </source>
</evidence>
<keyword evidence="2" id="KW-1185">Reference proteome</keyword>
<gene>
    <name evidence="1" type="ORF">OWR29_27285</name>
</gene>
<evidence type="ECO:0000313" key="2">
    <source>
        <dbReference type="Proteomes" id="UP001151002"/>
    </source>
</evidence>
<dbReference type="RefSeq" id="WP_267566123.1">
    <property type="nucleotide sequence ID" value="NZ_JAPNTZ010000010.1"/>
</dbReference>
<name>A0ABT4B7X6_9ACTN</name>